<keyword evidence="5" id="KW-0175">Coiled coil</keyword>
<dbReference type="OrthoDB" id="3176171at2759"/>
<dbReference type="PANTHER" id="PTHR47969">
    <property type="entry name" value="CHROMOSOME-ASSOCIATED KINESIN KIF4A-RELATED"/>
    <property type="match status" value="1"/>
</dbReference>
<dbReference type="eggNOG" id="KOG4280">
    <property type="taxonomic scope" value="Eukaryota"/>
</dbReference>
<feature type="compositionally biased region" description="Low complexity" evidence="7">
    <location>
        <begin position="291"/>
        <end position="301"/>
    </location>
</feature>
<organism evidence="9 10">
    <name type="scientific">Thalassiosira oceanica</name>
    <name type="common">Marine diatom</name>
    <dbReference type="NCBI Taxonomy" id="159749"/>
    <lineage>
        <taxon>Eukaryota</taxon>
        <taxon>Sar</taxon>
        <taxon>Stramenopiles</taxon>
        <taxon>Ochrophyta</taxon>
        <taxon>Bacillariophyta</taxon>
        <taxon>Coscinodiscophyceae</taxon>
        <taxon>Thalassiosirophycidae</taxon>
        <taxon>Thalassiosirales</taxon>
        <taxon>Thalassiosiraceae</taxon>
        <taxon>Thalassiosira</taxon>
    </lineage>
</organism>
<dbReference type="GO" id="GO:0051231">
    <property type="term" value="P:spindle elongation"/>
    <property type="evidence" value="ECO:0007669"/>
    <property type="project" value="TreeGrafter"/>
</dbReference>
<dbReference type="GO" id="GO:0003777">
    <property type="term" value="F:microtubule motor activity"/>
    <property type="evidence" value="ECO:0007669"/>
    <property type="project" value="InterPro"/>
</dbReference>
<dbReference type="OMA" id="FQDNENG"/>
<keyword evidence="3 6" id="KW-0547">Nucleotide-binding</keyword>
<keyword evidence="4 6" id="KW-0067">ATP-binding</keyword>
<feature type="binding site" evidence="6">
    <location>
        <begin position="137"/>
        <end position="144"/>
    </location>
    <ligand>
        <name>ATP</name>
        <dbReference type="ChEBI" id="CHEBI:30616"/>
    </ligand>
</feature>
<dbReference type="PRINTS" id="PR00380">
    <property type="entry name" value="KINESINHEAVY"/>
</dbReference>
<comment type="subcellular location">
    <subcellularLocation>
        <location evidence="1">Cytoplasm</location>
    </subcellularLocation>
</comment>
<evidence type="ECO:0000313" key="9">
    <source>
        <dbReference type="EMBL" id="EJK60905.1"/>
    </source>
</evidence>
<name>K0S6K5_THAOC</name>
<dbReference type="Proteomes" id="UP000266841">
    <property type="component" value="Unassembled WGS sequence"/>
</dbReference>
<keyword evidence="2" id="KW-0963">Cytoplasm</keyword>
<dbReference type="AlphaFoldDB" id="K0S6K5"/>
<dbReference type="GO" id="GO:0008017">
    <property type="term" value="F:microtubule binding"/>
    <property type="evidence" value="ECO:0007669"/>
    <property type="project" value="InterPro"/>
</dbReference>
<dbReference type="GO" id="GO:0007018">
    <property type="term" value="P:microtubule-based movement"/>
    <property type="evidence" value="ECO:0007669"/>
    <property type="project" value="InterPro"/>
</dbReference>
<reference evidence="9 10" key="1">
    <citation type="journal article" date="2012" name="Genome Biol.">
        <title>Genome and low-iron response of an oceanic diatom adapted to chronic iron limitation.</title>
        <authorList>
            <person name="Lommer M."/>
            <person name="Specht M."/>
            <person name="Roy A.S."/>
            <person name="Kraemer L."/>
            <person name="Andreson R."/>
            <person name="Gutowska M.A."/>
            <person name="Wolf J."/>
            <person name="Bergner S.V."/>
            <person name="Schilhabel M.B."/>
            <person name="Klostermeier U.C."/>
            <person name="Beiko R.G."/>
            <person name="Rosenstiel P."/>
            <person name="Hippler M."/>
            <person name="Laroche J."/>
        </authorList>
    </citation>
    <scope>NUCLEOTIDE SEQUENCE [LARGE SCALE GENOMIC DNA]</scope>
    <source>
        <strain evidence="9 10">CCMP1005</strain>
    </source>
</reference>
<comment type="similarity">
    <text evidence="6">Belongs to the TRAFAC class myosin-kinesin ATPase superfamily. Kinesin family.</text>
</comment>
<dbReference type="InterPro" id="IPR001752">
    <property type="entry name" value="Kinesin_motor_dom"/>
</dbReference>
<evidence type="ECO:0000313" key="10">
    <source>
        <dbReference type="Proteomes" id="UP000266841"/>
    </source>
</evidence>
<evidence type="ECO:0000256" key="7">
    <source>
        <dbReference type="SAM" id="MobiDB-lite"/>
    </source>
</evidence>
<dbReference type="GO" id="GO:0005875">
    <property type="term" value="C:microtubule associated complex"/>
    <property type="evidence" value="ECO:0007669"/>
    <property type="project" value="TreeGrafter"/>
</dbReference>
<feature type="compositionally biased region" description="Low complexity" evidence="7">
    <location>
        <begin position="23"/>
        <end position="41"/>
    </location>
</feature>
<keyword evidence="6" id="KW-0505">Motor protein</keyword>
<proteinExistence type="inferred from homology"/>
<dbReference type="SMART" id="SM00129">
    <property type="entry name" value="KISc"/>
    <property type="match status" value="1"/>
</dbReference>
<accession>K0S6K5</accession>
<evidence type="ECO:0000259" key="8">
    <source>
        <dbReference type="PROSITE" id="PS50067"/>
    </source>
</evidence>
<evidence type="ECO:0000256" key="5">
    <source>
        <dbReference type="ARBA" id="ARBA00023054"/>
    </source>
</evidence>
<evidence type="ECO:0000256" key="2">
    <source>
        <dbReference type="ARBA" id="ARBA00022490"/>
    </source>
</evidence>
<dbReference type="Gene3D" id="3.40.850.10">
    <property type="entry name" value="Kinesin motor domain"/>
    <property type="match status" value="1"/>
</dbReference>
<dbReference type="GO" id="GO:0005737">
    <property type="term" value="C:cytoplasm"/>
    <property type="evidence" value="ECO:0007669"/>
    <property type="project" value="UniProtKB-SubCell"/>
</dbReference>
<dbReference type="EMBL" id="AGNL01020589">
    <property type="protein sequence ID" value="EJK60905.1"/>
    <property type="molecule type" value="Genomic_DNA"/>
</dbReference>
<dbReference type="SUPFAM" id="SSF52540">
    <property type="entry name" value="P-loop containing nucleoside triphosphate hydrolases"/>
    <property type="match status" value="1"/>
</dbReference>
<dbReference type="GO" id="GO:0005524">
    <property type="term" value="F:ATP binding"/>
    <property type="evidence" value="ECO:0007669"/>
    <property type="project" value="UniProtKB-UniRule"/>
</dbReference>
<keyword evidence="10" id="KW-1185">Reference proteome</keyword>
<evidence type="ECO:0000256" key="6">
    <source>
        <dbReference type="PROSITE-ProRule" id="PRU00283"/>
    </source>
</evidence>
<gene>
    <name evidence="9" type="ORF">THAOC_18678</name>
</gene>
<dbReference type="InterPro" id="IPR036961">
    <property type="entry name" value="Kinesin_motor_dom_sf"/>
</dbReference>
<dbReference type="Pfam" id="PF00225">
    <property type="entry name" value="Kinesin"/>
    <property type="match status" value="1"/>
</dbReference>
<evidence type="ECO:0000256" key="1">
    <source>
        <dbReference type="ARBA" id="ARBA00004496"/>
    </source>
</evidence>
<protein>
    <recommendedName>
        <fullName evidence="8">Kinesin motor domain-containing protein</fullName>
    </recommendedName>
</protein>
<comment type="caution">
    <text evidence="9">The sequence shown here is derived from an EMBL/GenBank/DDBJ whole genome shotgun (WGS) entry which is preliminary data.</text>
</comment>
<sequence length="307" mass="31223">MEDPHDGDSRGPAEASAFPRRISTAPAAPSTSSASAPGAGTNVRVVARIRPLSPREAGGGGGGPDGGNSTAISAPTLTSVLVSGGGGGGGDRDGRTFEFDAVFPPGSTQEEVYGRSCGDMVGRSIYRGFNATILAYGQTGSGKTYTMGTDGDGDGIIARAVRDLFLHKSRLKNGDDRVKITMSYLEIYNERAVDLLAEADGHDDESSGAAQQLQVRDSAEGVVVQNLRHFEVGGPSEVRALMERASGRRATGSTNMNAVSSRSHAICTLNVTVGPDVSGGEEGADTEGKRSSTGSAGSAGSNDGGPG</sequence>
<feature type="region of interest" description="Disordered" evidence="7">
    <location>
        <begin position="1"/>
        <end position="73"/>
    </location>
</feature>
<dbReference type="InterPro" id="IPR027640">
    <property type="entry name" value="Kinesin-like_fam"/>
</dbReference>
<dbReference type="GO" id="GO:0007052">
    <property type="term" value="P:mitotic spindle organization"/>
    <property type="evidence" value="ECO:0007669"/>
    <property type="project" value="TreeGrafter"/>
</dbReference>
<dbReference type="InterPro" id="IPR027417">
    <property type="entry name" value="P-loop_NTPase"/>
</dbReference>
<feature type="region of interest" description="Disordered" evidence="7">
    <location>
        <begin position="273"/>
        <end position="307"/>
    </location>
</feature>
<dbReference type="PROSITE" id="PS50067">
    <property type="entry name" value="KINESIN_MOTOR_2"/>
    <property type="match status" value="1"/>
</dbReference>
<evidence type="ECO:0000256" key="3">
    <source>
        <dbReference type="ARBA" id="ARBA00022741"/>
    </source>
</evidence>
<feature type="non-terminal residue" evidence="9">
    <location>
        <position position="307"/>
    </location>
</feature>
<evidence type="ECO:0000256" key="4">
    <source>
        <dbReference type="ARBA" id="ARBA00022840"/>
    </source>
</evidence>
<feature type="domain" description="Kinesin motor" evidence="8">
    <location>
        <begin position="42"/>
        <end position="307"/>
    </location>
</feature>
<feature type="compositionally biased region" description="Gly residues" evidence="7">
    <location>
        <begin position="57"/>
        <end position="66"/>
    </location>
</feature>
<dbReference type="PANTHER" id="PTHR47969:SF15">
    <property type="entry name" value="CHROMOSOME-ASSOCIATED KINESIN KIF4A-RELATED"/>
    <property type="match status" value="1"/>
</dbReference>
<feature type="compositionally biased region" description="Basic and acidic residues" evidence="7">
    <location>
        <begin position="1"/>
        <end position="11"/>
    </location>
</feature>